<feature type="chain" id="PRO_5047031012" evidence="1">
    <location>
        <begin position="19"/>
        <end position="239"/>
    </location>
</feature>
<proteinExistence type="predicted"/>
<dbReference type="EMBL" id="JBHUOL010000001">
    <property type="protein sequence ID" value="MFD2907207.1"/>
    <property type="molecule type" value="Genomic_DNA"/>
</dbReference>
<evidence type="ECO:0000256" key="1">
    <source>
        <dbReference type="SAM" id="SignalP"/>
    </source>
</evidence>
<evidence type="ECO:0000313" key="3">
    <source>
        <dbReference type="EMBL" id="MFD2907207.1"/>
    </source>
</evidence>
<sequence length="239" mass="25023">MKKLALTLVLLCFTFTNAQKKNSRKIKESGVQTTQNRTTGTYDAINAGGSFKILLVAGKEGNITIQGDENIITHIVTEVKNNELHISFEKNLNVNYRSEITITVPVEEISGITFSGSGDVISKTTLNASNFNVKLSGSGDVDIDVNATKITASLTGSGDINISGKTKELEAKVVGSGDIDCSKLVSENASVAVSGSGDLKVNCTNNLTAAVAGSGTIKYKNKPATVDKTVAGSGEIIGY</sequence>
<organism evidence="3 4">
    <name type="scientific">Flavobacterium ardleyense</name>
    <dbReference type="NCBI Taxonomy" id="2038737"/>
    <lineage>
        <taxon>Bacteria</taxon>
        <taxon>Pseudomonadati</taxon>
        <taxon>Bacteroidota</taxon>
        <taxon>Flavobacteriia</taxon>
        <taxon>Flavobacteriales</taxon>
        <taxon>Flavobacteriaceae</taxon>
        <taxon>Flavobacterium</taxon>
    </lineage>
</organism>
<dbReference type="RefSeq" id="WP_379803048.1">
    <property type="nucleotide sequence ID" value="NZ_JBHUOL010000001.1"/>
</dbReference>
<keyword evidence="4" id="KW-1185">Reference proteome</keyword>
<dbReference type="InterPro" id="IPR021255">
    <property type="entry name" value="DUF2807"/>
</dbReference>
<protein>
    <submittedName>
        <fullName evidence="3">Head GIN domain-containing protein</fullName>
    </submittedName>
</protein>
<evidence type="ECO:0000259" key="2">
    <source>
        <dbReference type="Pfam" id="PF10988"/>
    </source>
</evidence>
<gene>
    <name evidence="3" type="ORF">ACFSX9_00520</name>
</gene>
<feature type="signal peptide" evidence="1">
    <location>
        <begin position="1"/>
        <end position="18"/>
    </location>
</feature>
<dbReference type="Gene3D" id="2.160.20.120">
    <property type="match status" value="1"/>
</dbReference>
<name>A0ABW5Z369_9FLAO</name>
<dbReference type="PANTHER" id="PTHR39200">
    <property type="entry name" value="HYPOTHETICAL EXPORTED PROTEIN"/>
    <property type="match status" value="1"/>
</dbReference>
<evidence type="ECO:0000313" key="4">
    <source>
        <dbReference type="Proteomes" id="UP001597549"/>
    </source>
</evidence>
<dbReference type="Proteomes" id="UP001597549">
    <property type="component" value="Unassembled WGS sequence"/>
</dbReference>
<dbReference type="Pfam" id="PF10988">
    <property type="entry name" value="DUF2807"/>
    <property type="match status" value="1"/>
</dbReference>
<keyword evidence="1" id="KW-0732">Signal</keyword>
<dbReference type="PANTHER" id="PTHR39200:SF1">
    <property type="entry name" value="AUTO-TRANSPORTER ADHESIN HEAD GIN DOMAIN-CONTAINING PROTEIN-RELATED"/>
    <property type="match status" value="1"/>
</dbReference>
<comment type="caution">
    <text evidence="3">The sequence shown here is derived from an EMBL/GenBank/DDBJ whole genome shotgun (WGS) entry which is preliminary data.</text>
</comment>
<feature type="domain" description="Putative auto-transporter adhesin head GIN" evidence="2">
    <location>
        <begin position="42"/>
        <end position="223"/>
    </location>
</feature>
<accession>A0ABW5Z369</accession>
<reference evidence="4" key="1">
    <citation type="journal article" date="2019" name="Int. J. Syst. Evol. Microbiol.">
        <title>The Global Catalogue of Microorganisms (GCM) 10K type strain sequencing project: providing services to taxonomists for standard genome sequencing and annotation.</title>
        <authorList>
            <consortium name="The Broad Institute Genomics Platform"/>
            <consortium name="The Broad Institute Genome Sequencing Center for Infectious Disease"/>
            <person name="Wu L."/>
            <person name="Ma J."/>
        </authorList>
    </citation>
    <scope>NUCLEOTIDE SEQUENCE [LARGE SCALE GENOMIC DNA]</scope>
    <source>
        <strain evidence="4">KCTC 52644</strain>
    </source>
</reference>